<comment type="caution">
    <text evidence="11">The sequence shown here is derived from an EMBL/GenBank/DDBJ whole genome shotgun (WGS) entry which is preliminary data.</text>
</comment>
<dbReference type="InterPro" id="IPR000780">
    <property type="entry name" value="CheR_MeTrfase"/>
</dbReference>
<evidence type="ECO:0000256" key="6">
    <source>
        <dbReference type="SAM" id="Coils"/>
    </source>
</evidence>
<evidence type="ECO:0000259" key="8">
    <source>
        <dbReference type="PROSITE" id="PS50112"/>
    </source>
</evidence>
<dbReference type="SUPFAM" id="SSF90257">
    <property type="entry name" value="Myosin rod fragments"/>
    <property type="match status" value="1"/>
</dbReference>
<dbReference type="PROSITE" id="PS50123">
    <property type="entry name" value="CHER"/>
    <property type="match status" value="1"/>
</dbReference>
<feature type="domain" description="CheR-type methyltransferase" evidence="10">
    <location>
        <begin position="23"/>
        <end position="287"/>
    </location>
</feature>
<feature type="domain" description="PAS" evidence="8">
    <location>
        <begin position="514"/>
        <end position="562"/>
    </location>
</feature>
<dbReference type="InterPro" id="IPR000014">
    <property type="entry name" value="PAS"/>
</dbReference>
<comment type="catalytic activity">
    <reaction evidence="1">
        <text>L-glutamyl-[protein] + S-adenosyl-L-methionine = [protein]-L-glutamate 5-O-methyl ester + S-adenosyl-L-homocysteine</text>
        <dbReference type="Rhea" id="RHEA:24452"/>
        <dbReference type="Rhea" id="RHEA-COMP:10208"/>
        <dbReference type="Rhea" id="RHEA-COMP:10311"/>
        <dbReference type="ChEBI" id="CHEBI:29973"/>
        <dbReference type="ChEBI" id="CHEBI:57856"/>
        <dbReference type="ChEBI" id="CHEBI:59789"/>
        <dbReference type="ChEBI" id="CHEBI:82795"/>
        <dbReference type="EC" id="2.1.1.80"/>
    </reaction>
</comment>
<dbReference type="SMART" id="SM00091">
    <property type="entry name" value="PAS"/>
    <property type="match status" value="2"/>
</dbReference>
<feature type="domain" description="PAC" evidence="9">
    <location>
        <begin position="386"/>
        <end position="436"/>
    </location>
</feature>
<dbReference type="InterPro" id="IPR022642">
    <property type="entry name" value="CheR_C"/>
</dbReference>
<dbReference type="InterPro" id="IPR035965">
    <property type="entry name" value="PAS-like_dom_sf"/>
</dbReference>
<dbReference type="RefSeq" id="WP_370442338.1">
    <property type="nucleotide sequence ID" value="NZ_JBGFTU010000018.1"/>
</dbReference>
<evidence type="ECO:0000256" key="7">
    <source>
        <dbReference type="SAM" id="MobiDB-lite"/>
    </source>
</evidence>
<feature type="region of interest" description="Disordered" evidence="7">
    <location>
        <begin position="1"/>
        <end position="22"/>
    </location>
</feature>
<name>A0ABV4H4U7_9ACTN</name>
<keyword evidence="6" id="KW-0175">Coiled coil</keyword>
<dbReference type="InterPro" id="IPR029063">
    <property type="entry name" value="SAM-dependent_MTases_sf"/>
</dbReference>
<evidence type="ECO:0000256" key="3">
    <source>
        <dbReference type="ARBA" id="ARBA00022603"/>
    </source>
</evidence>
<dbReference type="EMBL" id="JBGFTU010000018">
    <property type="protein sequence ID" value="MEZ0166114.1"/>
    <property type="molecule type" value="Genomic_DNA"/>
</dbReference>
<dbReference type="NCBIfam" id="TIGR00229">
    <property type="entry name" value="sensory_box"/>
    <property type="match status" value="1"/>
</dbReference>
<evidence type="ECO:0000313" key="12">
    <source>
        <dbReference type="Proteomes" id="UP001565927"/>
    </source>
</evidence>
<dbReference type="Gene3D" id="1.10.287.620">
    <property type="entry name" value="Helix Hairpins"/>
    <property type="match status" value="1"/>
</dbReference>
<protein>
    <recommendedName>
        <fullName evidence="2">protein-glutamate O-methyltransferase</fullName>
        <ecNumber evidence="2">2.1.1.80</ecNumber>
    </recommendedName>
</protein>
<dbReference type="InterPro" id="IPR036804">
    <property type="entry name" value="CheR_N_sf"/>
</dbReference>
<feature type="coiled-coil region" evidence="6">
    <location>
        <begin position="424"/>
        <end position="507"/>
    </location>
</feature>
<dbReference type="Proteomes" id="UP001565927">
    <property type="component" value="Unassembled WGS sequence"/>
</dbReference>
<reference evidence="11 12" key="1">
    <citation type="submission" date="2024-07" db="EMBL/GenBank/DDBJ databases">
        <authorList>
            <person name="Thanompreechachai J."/>
            <person name="Duangmal K."/>
        </authorList>
    </citation>
    <scope>NUCLEOTIDE SEQUENCE [LARGE SCALE GENOMIC DNA]</scope>
    <source>
        <strain evidence="11 12">LSe6-4</strain>
    </source>
</reference>
<dbReference type="PROSITE" id="PS50112">
    <property type="entry name" value="PAS"/>
    <property type="match status" value="1"/>
</dbReference>
<dbReference type="InterPro" id="IPR022641">
    <property type="entry name" value="CheR_N"/>
</dbReference>
<dbReference type="SUPFAM" id="SSF55785">
    <property type="entry name" value="PYP-like sensor domain (PAS domain)"/>
    <property type="match status" value="2"/>
</dbReference>
<dbReference type="PANTHER" id="PTHR24422">
    <property type="entry name" value="CHEMOTAXIS PROTEIN METHYLTRANSFERASE"/>
    <property type="match status" value="1"/>
</dbReference>
<dbReference type="Pfam" id="PF13596">
    <property type="entry name" value="PAS_10"/>
    <property type="match status" value="1"/>
</dbReference>
<dbReference type="Pfam" id="PF01739">
    <property type="entry name" value="CheR"/>
    <property type="match status" value="1"/>
</dbReference>
<dbReference type="PANTHER" id="PTHR24422:SF10">
    <property type="entry name" value="CHEMOTAXIS PROTEIN METHYLTRANSFERASE 2"/>
    <property type="match status" value="1"/>
</dbReference>
<dbReference type="EC" id="2.1.1.80" evidence="2"/>
<dbReference type="InterPro" id="IPR050903">
    <property type="entry name" value="Bact_Chemotaxis_MeTrfase"/>
</dbReference>
<proteinExistence type="predicted"/>
<dbReference type="Pfam" id="PF03705">
    <property type="entry name" value="CheR_N"/>
    <property type="match status" value="1"/>
</dbReference>
<dbReference type="SMART" id="SM00138">
    <property type="entry name" value="MeTrc"/>
    <property type="match status" value="1"/>
</dbReference>
<evidence type="ECO:0000313" key="11">
    <source>
        <dbReference type="EMBL" id="MEZ0166114.1"/>
    </source>
</evidence>
<dbReference type="InterPro" id="IPR013656">
    <property type="entry name" value="PAS_4"/>
</dbReference>
<evidence type="ECO:0000259" key="10">
    <source>
        <dbReference type="PROSITE" id="PS50123"/>
    </source>
</evidence>
<dbReference type="CDD" id="cd02440">
    <property type="entry name" value="AdoMet_MTases"/>
    <property type="match status" value="1"/>
</dbReference>
<dbReference type="GO" id="GO:0032259">
    <property type="term" value="P:methylation"/>
    <property type="evidence" value="ECO:0007669"/>
    <property type="project" value="UniProtKB-KW"/>
</dbReference>
<gene>
    <name evidence="11" type="ORF">AB2L27_15250</name>
</gene>
<dbReference type="SUPFAM" id="SSF53335">
    <property type="entry name" value="S-adenosyl-L-methionine-dependent methyltransferases"/>
    <property type="match status" value="1"/>
</dbReference>
<evidence type="ECO:0000256" key="2">
    <source>
        <dbReference type="ARBA" id="ARBA00012534"/>
    </source>
</evidence>
<evidence type="ECO:0000256" key="4">
    <source>
        <dbReference type="ARBA" id="ARBA00022679"/>
    </source>
</evidence>
<sequence>MAEDVGEQGRQDGGTPPGTTHGTAEEFEDLLGHLKDARGFDFTGYKRASLLRRVHRRMDDVGVGRYEEYRDRLEVDADEFTALFNTILINVTSFFRDLEAWERLRSDLLPQVLSRRPSGPIRAWSAGCASGQEAYTVAICLAEALGPEEFRERVKIYATDADEDALTQARTATYTDREVRGLPPELLEKYFEPHGTRYTFRQDLRRSVIFGRADLVQDAPISHVDLLTCRNTLMYLTAETQARIAERLHYSLKPDGLLFLGKAEMLLSQSALFSPVDLKNRFFRRVGGARTPSRITATIAPAVHPPAGNDAVTLRAEALAASPVAQIVLDQAGQVVLSNHRADTLFGLTAADTGRPFQDLEVSYRPVELRSAVEQAHTQRRTVWIRDVEFTRPRADRTFFDVQVVPLRNPQGHILGTAVVFIDVSRSRQLQDELEEAHRQLETAYEELQSTNEELETTNEELQSTVEELETTNEELHSTNEELETMNEELQSMNDELQNSNHELRLRTDEVSALNGYMEGVFASLRVGVAVVDADMRVTVWNAWAADLWGVRADEAAGEHLLNLDIGLPLHEIGPAVRAVLSGEDPGPDAVFELAAVNRRGRPIRVQVTVSSLAGTPGSAGALVVMDQLDDPS</sequence>
<organism evidence="11 12">
    <name type="scientific">Kineococcus halophytocola</name>
    <dbReference type="NCBI Taxonomy" id="3234027"/>
    <lineage>
        <taxon>Bacteria</taxon>
        <taxon>Bacillati</taxon>
        <taxon>Actinomycetota</taxon>
        <taxon>Actinomycetes</taxon>
        <taxon>Kineosporiales</taxon>
        <taxon>Kineosporiaceae</taxon>
        <taxon>Kineococcus</taxon>
    </lineage>
</organism>
<dbReference type="SUPFAM" id="SSF47757">
    <property type="entry name" value="Chemotaxis receptor methyltransferase CheR, N-terminal domain"/>
    <property type="match status" value="1"/>
</dbReference>
<keyword evidence="12" id="KW-1185">Reference proteome</keyword>
<dbReference type="Gene3D" id="3.30.450.20">
    <property type="entry name" value="PAS domain"/>
    <property type="match status" value="2"/>
</dbReference>
<keyword evidence="3 11" id="KW-0489">Methyltransferase</keyword>
<dbReference type="InterPro" id="IPR000700">
    <property type="entry name" value="PAS-assoc_C"/>
</dbReference>
<dbReference type="PRINTS" id="PR00996">
    <property type="entry name" value="CHERMTFRASE"/>
</dbReference>
<dbReference type="PROSITE" id="PS50113">
    <property type="entry name" value="PAC"/>
    <property type="match status" value="1"/>
</dbReference>
<dbReference type="Gene3D" id="3.40.50.150">
    <property type="entry name" value="Vaccinia Virus protein VP39"/>
    <property type="match status" value="1"/>
</dbReference>
<accession>A0ABV4H4U7</accession>
<keyword evidence="5" id="KW-0949">S-adenosyl-L-methionine</keyword>
<evidence type="ECO:0000256" key="1">
    <source>
        <dbReference type="ARBA" id="ARBA00001541"/>
    </source>
</evidence>
<dbReference type="CDD" id="cd00130">
    <property type="entry name" value="PAS"/>
    <property type="match status" value="2"/>
</dbReference>
<keyword evidence="4" id="KW-0808">Transferase</keyword>
<dbReference type="GO" id="GO:0008168">
    <property type="term" value="F:methyltransferase activity"/>
    <property type="evidence" value="ECO:0007669"/>
    <property type="project" value="UniProtKB-KW"/>
</dbReference>
<dbReference type="Pfam" id="PF08448">
    <property type="entry name" value="PAS_4"/>
    <property type="match status" value="1"/>
</dbReference>
<dbReference type="Gene3D" id="1.10.155.10">
    <property type="entry name" value="Chemotaxis receptor methyltransferase CheR, N-terminal domain"/>
    <property type="match status" value="1"/>
</dbReference>
<evidence type="ECO:0000256" key="5">
    <source>
        <dbReference type="ARBA" id="ARBA00022691"/>
    </source>
</evidence>
<evidence type="ECO:0000259" key="9">
    <source>
        <dbReference type="PROSITE" id="PS50113"/>
    </source>
</evidence>